<gene>
    <name evidence="1" type="ORF">AAG747_14220</name>
</gene>
<dbReference type="Proteomes" id="UP001403385">
    <property type="component" value="Unassembled WGS sequence"/>
</dbReference>
<dbReference type="EMBL" id="JBDKWZ010000007">
    <property type="protein sequence ID" value="MEN7549074.1"/>
    <property type="molecule type" value="Genomic_DNA"/>
</dbReference>
<evidence type="ECO:0000313" key="1">
    <source>
        <dbReference type="EMBL" id="MEN7549074.1"/>
    </source>
</evidence>
<dbReference type="RefSeq" id="WP_346821845.1">
    <property type="nucleotide sequence ID" value="NZ_JBDKWZ010000007.1"/>
</dbReference>
<comment type="caution">
    <text evidence="1">The sequence shown here is derived from an EMBL/GenBank/DDBJ whole genome shotgun (WGS) entry which is preliminary data.</text>
</comment>
<protein>
    <submittedName>
        <fullName evidence="1">Uncharacterized protein</fullName>
    </submittedName>
</protein>
<evidence type="ECO:0000313" key="2">
    <source>
        <dbReference type="Proteomes" id="UP001403385"/>
    </source>
</evidence>
<name>A0AAW9RW95_9BACT</name>
<organism evidence="1 2">
    <name type="scientific">Rapidithrix thailandica</name>
    <dbReference type="NCBI Taxonomy" id="413964"/>
    <lineage>
        <taxon>Bacteria</taxon>
        <taxon>Pseudomonadati</taxon>
        <taxon>Bacteroidota</taxon>
        <taxon>Cytophagia</taxon>
        <taxon>Cytophagales</taxon>
        <taxon>Flammeovirgaceae</taxon>
        <taxon>Rapidithrix</taxon>
    </lineage>
</organism>
<reference evidence="1 2" key="1">
    <citation type="submission" date="2024-04" db="EMBL/GenBank/DDBJ databases">
        <title>Novel genus in family Flammeovirgaceae.</title>
        <authorList>
            <person name="Nguyen T.H."/>
            <person name="Vuong T.Q."/>
            <person name="Le H."/>
            <person name="Kim S.-G."/>
        </authorList>
    </citation>
    <scope>NUCLEOTIDE SEQUENCE [LARGE SCALE GENOMIC DNA]</scope>
    <source>
        <strain evidence="1 2">JCM 23209</strain>
    </source>
</reference>
<sequence>MYLVAQANPNLSGNPTGYTPVITYRSATPQVTERSYLLRIGTQNELIYSGHISLHSNQSNANTGLQSGNYVDMRAMQQDKRFCLEEVSHLDYDQQLINRQPADKVLPVLLQPNWLLAMGFEMSGANIYHKHGFCLTQSGESFTTRIASRYTRVDFVHNLQNLYRLATLRSLKTGL</sequence>
<proteinExistence type="predicted"/>
<keyword evidence="2" id="KW-1185">Reference proteome</keyword>
<dbReference type="AlphaFoldDB" id="A0AAW9RW95"/>
<accession>A0AAW9RW95</accession>